<comment type="caution">
    <text evidence="2">The sequence shown here is derived from an EMBL/GenBank/DDBJ whole genome shotgun (WGS) entry which is preliminary data.</text>
</comment>
<organism evidence="2 3">
    <name type="scientific">Chiloscyllium punctatum</name>
    <name type="common">Brownbanded bambooshark</name>
    <name type="synonym">Hemiscyllium punctatum</name>
    <dbReference type="NCBI Taxonomy" id="137246"/>
    <lineage>
        <taxon>Eukaryota</taxon>
        <taxon>Metazoa</taxon>
        <taxon>Chordata</taxon>
        <taxon>Craniata</taxon>
        <taxon>Vertebrata</taxon>
        <taxon>Chondrichthyes</taxon>
        <taxon>Elasmobranchii</taxon>
        <taxon>Galeomorphii</taxon>
        <taxon>Galeoidea</taxon>
        <taxon>Orectolobiformes</taxon>
        <taxon>Hemiscylliidae</taxon>
        <taxon>Chiloscyllium</taxon>
    </lineage>
</organism>
<dbReference type="EMBL" id="BEZZ01000007">
    <property type="protein sequence ID" value="GCC22167.1"/>
    <property type="molecule type" value="Genomic_DNA"/>
</dbReference>
<dbReference type="Proteomes" id="UP000287033">
    <property type="component" value="Unassembled WGS sequence"/>
</dbReference>
<reference evidence="2 3" key="1">
    <citation type="journal article" date="2018" name="Nat. Ecol. Evol.">
        <title>Shark genomes provide insights into elasmobranch evolution and the origin of vertebrates.</title>
        <authorList>
            <person name="Hara Y"/>
            <person name="Yamaguchi K"/>
            <person name="Onimaru K"/>
            <person name="Kadota M"/>
            <person name="Koyanagi M"/>
            <person name="Keeley SD"/>
            <person name="Tatsumi K"/>
            <person name="Tanaka K"/>
            <person name="Motone F"/>
            <person name="Kageyama Y"/>
            <person name="Nozu R"/>
            <person name="Adachi N"/>
            <person name="Nishimura O"/>
            <person name="Nakagawa R"/>
            <person name="Tanegashima C"/>
            <person name="Kiyatake I"/>
            <person name="Matsumoto R"/>
            <person name="Murakumo K"/>
            <person name="Nishida K"/>
            <person name="Terakita A"/>
            <person name="Kuratani S"/>
            <person name="Sato K"/>
            <person name="Hyodo S Kuraku.S."/>
        </authorList>
    </citation>
    <scope>NUCLEOTIDE SEQUENCE [LARGE SCALE GENOMIC DNA]</scope>
</reference>
<accession>A0A401RVI3</accession>
<keyword evidence="3" id="KW-1185">Reference proteome</keyword>
<gene>
    <name evidence="2" type="ORF">chiPu_0000552</name>
</gene>
<feature type="compositionally biased region" description="Acidic residues" evidence="1">
    <location>
        <begin position="26"/>
        <end position="41"/>
    </location>
</feature>
<sequence>MIQYIPDITVCYSLYDLDHHQTDMLSEEIEEREEASEEEDESKGSVMVQDEKTKKTRQYSVEALIDFQGD</sequence>
<proteinExistence type="predicted"/>
<protein>
    <submittedName>
        <fullName evidence="2">Uncharacterized protein</fullName>
    </submittedName>
</protein>
<evidence type="ECO:0000313" key="2">
    <source>
        <dbReference type="EMBL" id="GCC22167.1"/>
    </source>
</evidence>
<name>A0A401RVI3_CHIPU</name>
<dbReference type="AlphaFoldDB" id="A0A401RVI3"/>
<evidence type="ECO:0000313" key="3">
    <source>
        <dbReference type="Proteomes" id="UP000287033"/>
    </source>
</evidence>
<evidence type="ECO:0000256" key="1">
    <source>
        <dbReference type="SAM" id="MobiDB-lite"/>
    </source>
</evidence>
<feature type="region of interest" description="Disordered" evidence="1">
    <location>
        <begin position="26"/>
        <end position="55"/>
    </location>
</feature>